<dbReference type="GeneID" id="34683699"/>
<organism evidence="3 4">
    <name type="scientific">Lachancea lanzarotensis</name>
    <dbReference type="NCBI Taxonomy" id="1245769"/>
    <lineage>
        <taxon>Eukaryota</taxon>
        <taxon>Fungi</taxon>
        <taxon>Dikarya</taxon>
        <taxon>Ascomycota</taxon>
        <taxon>Saccharomycotina</taxon>
        <taxon>Saccharomycetes</taxon>
        <taxon>Saccharomycetales</taxon>
        <taxon>Saccharomycetaceae</taxon>
        <taxon>Lachancea</taxon>
    </lineage>
</organism>
<dbReference type="GO" id="GO:0030692">
    <property type="term" value="C:Noc4p-Nop14p complex"/>
    <property type="evidence" value="ECO:0007669"/>
    <property type="project" value="EnsemblFungi"/>
</dbReference>
<dbReference type="InterPro" id="IPR027193">
    <property type="entry name" value="Noc4"/>
</dbReference>
<accession>A0A0C7N4B3</accession>
<dbReference type="OrthoDB" id="10263185at2759"/>
<dbReference type="GO" id="GO:0000480">
    <property type="term" value="P:endonucleolytic cleavage in 5'-ETS of tricistronic rRNA transcript (SSU-rRNA, 5.8S rRNA, LSU-rRNA)"/>
    <property type="evidence" value="ECO:0007669"/>
    <property type="project" value="EnsemblFungi"/>
</dbReference>
<gene>
    <name evidence="3" type="ORF">LALA0_S01e08020g</name>
</gene>
<dbReference type="InterPro" id="IPR005612">
    <property type="entry name" value="CCAAT-binding_factor"/>
</dbReference>
<dbReference type="GO" id="GO:0000472">
    <property type="term" value="P:endonucleolytic cleavage to generate mature 5'-end of SSU-rRNA from (SSU-rRNA, 5.8S rRNA, LSU-rRNA)"/>
    <property type="evidence" value="ECO:0007669"/>
    <property type="project" value="EnsemblFungi"/>
</dbReference>
<evidence type="ECO:0000313" key="3">
    <source>
        <dbReference type="EMBL" id="CEP60321.1"/>
    </source>
</evidence>
<evidence type="ECO:0000313" key="4">
    <source>
        <dbReference type="Proteomes" id="UP000054304"/>
    </source>
</evidence>
<comment type="similarity">
    <text evidence="1">Belongs to the CBF/MAK21 family.</text>
</comment>
<keyword evidence="4" id="KW-1185">Reference proteome</keyword>
<dbReference type="RefSeq" id="XP_022626566.1">
    <property type="nucleotide sequence ID" value="XM_022774472.1"/>
</dbReference>
<dbReference type="AlphaFoldDB" id="A0A0C7N4B3"/>
<protein>
    <submittedName>
        <fullName evidence="3">LALA0S01e08020g1_1</fullName>
    </submittedName>
</protein>
<dbReference type="STRING" id="1245769.A0A0C7N4B3"/>
<sequence length="534" mass="61510">MALTKDEIATCAKRLASSNDRRHYNDIVKLVSQYPTMSNVELGTFENEEPTLRYLTLALLPVFRKLFTRGQLNPTKASSASEKQFFLWCRKLYNSFKSKLLHCISTIPFESSLALDCLDAYMQLINQEAIHLASHEDAPFFPNKTLKALLVALFKCDFPSSVDAADGHSKNPVVLEFAQSYYQKYVDIQYYFQAELAGLTLEPDSLKNHDHTQLMAKWLSIMNHDNHYTSGDADLEIFVPQPPQAMENENQFRTNLEKNWLFFLNLGGLSATQYKTTLLILHKRVIPHFHTPTKLMDFLTDSYDLGDHVLSLLALNGLFELMKRYNLEYPRFYTKLYHLVTPGLMHVKHRSRFLRLTDLFLSSTHISANLIAAFIKRLARLTLDAPPGAIVSVLPFIYNLLKKHPTCMIMLHDPDYISNTFAEPDQVALVKERRSQYQDPYQMDEPNPELTNAIGSSLWELDSLTNHYHPNVATLAKIFSQPFRKHSYNMEDFLDWSYDSLLQAEVTRRLKISPALEFEEQGAPLGNYITCVNW</sequence>
<evidence type="ECO:0000259" key="2">
    <source>
        <dbReference type="Pfam" id="PF03914"/>
    </source>
</evidence>
<dbReference type="PANTHER" id="PTHR12455">
    <property type="entry name" value="NUCLEOLAR COMPLEX PROTEIN 4"/>
    <property type="match status" value="1"/>
</dbReference>
<dbReference type="EMBL" id="LN736360">
    <property type="protein sequence ID" value="CEP60321.1"/>
    <property type="molecule type" value="Genomic_DNA"/>
</dbReference>
<dbReference type="GO" id="GO:0000447">
    <property type="term" value="P:endonucleolytic cleavage in ITS1 to separate SSU-rRNA from 5.8S rRNA and LSU-rRNA from tricistronic rRNA transcript (SSU-rRNA, 5.8S rRNA, LSU-rRNA)"/>
    <property type="evidence" value="ECO:0007669"/>
    <property type="project" value="EnsemblFungi"/>
</dbReference>
<dbReference type="GO" id="GO:0032040">
    <property type="term" value="C:small-subunit processome"/>
    <property type="evidence" value="ECO:0007669"/>
    <property type="project" value="EnsemblFungi"/>
</dbReference>
<name>A0A0C7N4B3_9SACH</name>
<dbReference type="PANTHER" id="PTHR12455:SF0">
    <property type="entry name" value="NUCLEOLAR COMPLEX PROTEIN 4 HOMOLOG"/>
    <property type="match status" value="1"/>
</dbReference>
<dbReference type="GO" id="GO:0005829">
    <property type="term" value="C:cytosol"/>
    <property type="evidence" value="ECO:0007669"/>
    <property type="project" value="EnsemblFungi"/>
</dbReference>
<dbReference type="HOGENOM" id="CLU_015945_1_0_1"/>
<proteinExistence type="inferred from homology"/>
<reference evidence="3 4" key="1">
    <citation type="submission" date="2014-12" db="EMBL/GenBank/DDBJ databases">
        <authorList>
            <person name="Neuveglise Cecile"/>
        </authorList>
    </citation>
    <scope>NUCLEOTIDE SEQUENCE [LARGE SCALE GENOMIC DNA]</scope>
    <source>
        <strain evidence="3 4">CBS 12615</strain>
    </source>
</reference>
<dbReference type="Proteomes" id="UP000054304">
    <property type="component" value="Unassembled WGS sequence"/>
</dbReference>
<feature type="domain" description="CCAAT-binding factor" evidence="2">
    <location>
        <begin position="311"/>
        <end position="476"/>
    </location>
</feature>
<dbReference type="Pfam" id="PF03914">
    <property type="entry name" value="CBF"/>
    <property type="match status" value="1"/>
</dbReference>
<evidence type="ECO:0000256" key="1">
    <source>
        <dbReference type="ARBA" id="ARBA00007797"/>
    </source>
</evidence>